<dbReference type="InterPro" id="IPR011990">
    <property type="entry name" value="TPR-like_helical_dom_sf"/>
</dbReference>
<dbReference type="EMBL" id="VDCV01000010">
    <property type="protein sequence ID" value="KAB5537583.1"/>
    <property type="molecule type" value="Genomic_DNA"/>
</dbReference>
<gene>
    <name evidence="5" type="ORF">DKX38_015116</name>
</gene>
<name>A0A5N5L4B6_9ROSI</name>
<keyword evidence="4" id="KW-0802">TPR repeat</keyword>
<keyword evidence="3" id="KW-0677">Repeat</keyword>
<evidence type="ECO:0000256" key="4">
    <source>
        <dbReference type="ARBA" id="ARBA00022803"/>
    </source>
</evidence>
<dbReference type="SUPFAM" id="SSF48452">
    <property type="entry name" value="TPR-like"/>
    <property type="match status" value="1"/>
</dbReference>
<dbReference type="CDD" id="cd05804">
    <property type="entry name" value="StaR_like"/>
    <property type="match status" value="1"/>
</dbReference>
<evidence type="ECO:0000313" key="6">
    <source>
        <dbReference type="Proteomes" id="UP000326939"/>
    </source>
</evidence>
<dbReference type="PANTHER" id="PTHR16263">
    <property type="entry name" value="TETRATRICOPEPTIDE REPEAT PROTEIN 38"/>
    <property type="match status" value="1"/>
</dbReference>
<reference evidence="6" key="1">
    <citation type="journal article" date="2019" name="Gigascience">
        <title>De novo genome assembly of the endangered Acer yangbiense, a plant species with extremely small populations endemic to Yunnan Province, China.</title>
        <authorList>
            <person name="Yang J."/>
            <person name="Wariss H.M."/>
            <person name="Tao L."/>
            <person name="Zhang R."/>
            <person name="Yun Q."/>
            <person name="Hollingsworth P."/>
            <person name="Dao Z."/>
            <person name="Luo G."/>
            <person name="Guo H."/>
            <person name="Ma Y."/>
            <person name="Sun W."/>
        </authorList>
    </citation>
    <scope>NUCLEOTIDE SEQUENCE [LARGE SCALE GENOMIC DNA]</scope>
    <source>
        <strain evidence="6">cv. br00</strain>
    </source>
</reference>
<dbReference type="PANTHER" id="PTHR16263:SF4">
    <property type="entry name" value="TETRATRICOPEPTIDE REPEAT PROTEIN 38"/>
    <property type="match status" value="1"/>
</dbReference>
<keyword evidence="6" id="KW-1185">Reference proteome</keyword>
<evidence type="ECO:0000313" key="5">
    <source>
        <dbReference type="EMBL" id="KAB5537583.1"/>
    </source>
</evidence>
<dbReference type="Proteomes" id="UP000326939">
    <property type="component" value="Chromosome 10"/>
</dbReference>
<dbReference type="InterPro" id="IPR033891">
    <property type="entry name" value="TTC38"/>
</dbReference>
<evidence type="ECO:0000256" key="3">
    <source>
        <dbReference type="ARBA" id="ARBA00022737"/>
    </source>
</evidence>
<dbReference type="Gene3D" id="1.25.40.10">
    <property type="entry name" value="Tetratricopeptide repeat domain"/>
    <property type="match status" value="1"/>
</dbReference>
<comment type="caution">
    <text evidence="5">The sequence shown here is derived from an EMBL/GenBank/DDBJ whole genome shotgun (WGS) entry which is preliminary data.</text>
</comment>
<dbReference type="AlphaFoldDB" id="A0A5N5L4B6"/>
<evidence type="ECO:0000256" key="1">
    <source>
        <dbReference type="ARBA" id="ARBA00005857"/>
    </source>
</evidence>
<organism evidence="5 6">
    <name type="scientific">Salix brachista</name>
    <dbReference type="NCBI Taxonomy" id="2182728"/>
    <lineage>
        <taxon>Eukaryota</taxon>
        <taxon>Viridiplantae</taxon>
        <taxon>Streptophyta</taxon>
        <taxon>Embryophyta</taxon>
        <taxon>Tracheophyta</taxon>
        <taxon>Spermatophyta</taxon>
        <taxon>Magnoliopsida</taxon>
        <taxon>eudicotyledons</taxon>
        <taxon>Gunneridae</taxon>
        <taxon>Pentapetalae</taxon>
        <taxon>rosids</taxon>
        <taxon>fabids</taxon>
        <taxon>Malpighiales</taxon>
        <taxon>Salicaceae</taxon>
        <taxon>Saliceae</taxon>
        <taxon>Salix</taxon>
    </lineage>
</organism>
<evidence type="ECO:0000256" key="2">
    <source>
        <dbReference type="ARBA" id="ARBA00019992"/>
    </source>
</evidence>
<comment type="similarity">
    <text evidence="1">Belongs to the TTC38 family.</text>
</comment>
<proteinExistence type="inferred from homology"/>
<protein>
    <recommendedName>
        <fullName evidence="2">Tetratricopeptide repeat protein 38</fullName>
    </recommendedName>
</protein>
<accession>A0A5N5L4B6</accession>
<sequence length="492" mass="56036">MEGGVRLDKWGYEVNTSSDDCISAINSYYHQVLSYGRERRVILEAALHDKDCVLANILAAHFLCSSANPSQASFHIQAAISRLEEATPYEKAVFDALNSLICENRDDDVALQFHSKLLNDYPRNLVTLKRSQVLCFYMGKPDLSLDLVQQVLPKNQEEDYIYGMLAFSLLELGQMADAEEAARKGYEINKQDYWAQHAICHVLQYQCHFKEAVDFMEECSSSWSSCSSFMLTHNWWHVALCYLEGHASARKVLEVYDHHIWKELEKADAVPPEVYLNALGLLLRVYLRGELDIFEDRLKTLASCITDQANWYLEWHLDVLILWALAKTGEPSKAEDLLEGLKLRIHKMSIKKQQRMQRVIRVPLDATRPHPNDAVNPLSEGLAEALFEYGRGNDKQALDLLDSDFDANDCKMLGASDEQLDVFNEVCYSMLLNTGQAARAIRVMEKRIKKREGAPFMWRLLERGYAMTGSEEATVAGEKARALEAAYFVQVA</sequence>